<name>A0A1H2HQ54_9GAMM</name>
<feature type="chain" id="PRO_5009275936" description="NADH:ubiquinone oxidoreductase" evidence="1">
    <location>
        <begin position="24"/>
        <end position="124"/>
    </location>
</feature>
<dbReference type="EMBL" id="LT629787">
    <property type="protein sequence ID" value="SDU33678.1"/>
    <property type="molecule type" value="Genomic_DNA"/>
</dbReference>
<evidence type="ECO:0000313" key="2">
    <source>
        <dbReference type="EMBL" id="SDU33678.1"/>
    </source>
</evidence>
<reference evidence="3" key="1">
    <citation type="submission" date="2016-10" db="EMBL/GenBank/DDBJ databases">
        <authorList>
            <person name="Varghese N."/>
            <person name="Submissions S."/>
        </authorList>
    </citation>
    <scope>NUCLEOTIDE SEQUENCE [LARGE SCALE GENOMIC DNA]</scope>
    <source>
        <strain evidence="3">CECT 8338</strain>
    </source>
</reference>
<gene>
    <name evidence="2" type="ORF">SAMN05216210_3201</name>
</gene>
<evidence type="ECO:0008006" key="4">
    <source>
        <dbReference type="Google" id="ProtNLM"/>
    </source>
</evidence>
<sequence length="124" mass="13889">MRTIRYALILVPFFLLANNPAFAGACLIESDDDQLPIRLCQQNMTIPDNLFHDSFCQPQIPERSFSITEVESCPAGAYGVCVGARTEGVGYQQSIYYYSDADDAKYLQVYCEDVSDGEWQVPAQ</sequence>
<accession>A0A1H2HQ54</accession>
<evidence type="ECO:0000256" key="1">
    <source>
        <dbReference type="SAM" id="SignalP"/>
    </source>
</evidence>
<organism evidence="2 3">
    <name type="scientific">Halopseudomonas salegens</name>
    <dbReference type="NCBI Taxonomy" id="1434072"/>
    <lineage>
        <taxon>Bacteria</taxon>
        <taxon>Pseudomonadati</taxon>
        <taxon>Pseudomonadota</taxon>
        <taxon>Gammaproteobacteria</taxon>
        <taxon>Pseudomonadales</taxon>
        <taxon>Pseudomonadaceae</taxon>
        <taxon>Halopseudomonas</taxon>
    </lineage>
</organism>
<dbReference type="AlphaFoldDB" id="A0A1H2HQ54"/>
<dbReference type="STRING" id="1434072.SAMN05216210_3201"/>
<keyword evidence="3" id="KW-1185">Reference proteome</keyword>
<dbReference type="RefSeq" id="WP_092388875.1">
    <property type="nucleotide sequence ID" value="NZ_LT629787.1"/>
</dbReference>
<dbReference type="PROSITE" id="PS51257">
    <property type="entry name" value="PROKAR_LIPOPROTEIN"/>
    <property type="match status" value="1"/>
</dbReference>
<keyword evidence="1" id="KW-0732">Signal</keyword>
<feature type="signal peptide" evidence="1">
    <location>
        <begin position="1"/>
        <end position="23"/>
    </location>
</feature>
<dbReference type="OrthoDB" id="7013721at2"/>
<protein>
    <recommendedName>
        <fullName evidence="4">NADH:ubiquinone oxidoreductase</fullName>
    </recommendedName>
</protein>
<dbReference type="Proteomes" id="UP000243924">
    <property type="component" value="Chromosome I"/>
</dbReference>
<evidence type="ECO:0000313" key="3">
    <source>
        <dbReference type="Proteomes" id="UP000243924"/>
    </source>
</evidence>
<proteinExistence type="predicted"/>